<keyword evidence="1 4" id="KW-0479">Metal-binding</keyword>
<evidence type="ECO:0000259" key="6">
    <source>
        <dbReference type="PROSITE" id="PS50103"/>
    </source>
</evidence>
<feature type="compositionally biased region" description="Polar residues" evidence="5">
    <location>
        <begin position="893"/>
        <end position="908"/>
    </location>
</feature>
<feature type="compositionally biased region" description="Low complexity" evidence="5">
    <location>
        <begin position="158"/>
        <end position="168"/>
    </location>
</feature>
<feature type="region of interest" description="Disordered" evidence="5">
    <location>
        <begin position="90"/>
        <end position="192"/>
    </location>
</feature>
<dbReference type="EMBL" id="QWIJ01002770">
    <property type="protein sequence ID" value="RMX71435.1"/>
    <property type="molecule type" value="Genomic_DNA"/>
</dbReference>
<organism evidence="7 8">
    <name type="scientific">Hortaea werneckii</name>
    <name type="common">Black yeast</name>
    <name type="synonym">Cladosporium werneckii</name>
    <dbReference type="NCBI Taxonomy" id="91943"/>
    <lineage>
        <taxon>Eukaryota</taxon>
        <taxon>Fungi</taxon>
        <taxon>Dikarya</taxon>
        <taxon>Ascomycota</taxon>
        <taxon>Pezizomycotina</taxon>
        <taxon>Dothideomycetes</taxon>
        <taxon>Dothideomycetidae</taxon>
        <taxon>Mycosphaerellales</taxon>
        <taxon>Teratosphaeriaceae</taxon>
        <taxon>Hortaea</taxon>
    </lineage>
</organism>
<feature type="compositionally biased region" description="Acidic residues" evidence="5">
    <location>
        <begin position="321"/>
        <end position="337"/>
    </location>
</feature>
<feature type="compositionally biased region" description="Low complexity" evidence="5">
    <location>
        <begin position="105"/>
        <end position="119"/>
    </location>
</feature>
<feature type="compositionally biased region" description="Low complexity" evidence="5">
    <location>
        <begin position="1036"/>
        <end position="1052"/>
    </location>
</feature>
<feature type="compositionally biased region" description="Polar residues" evidence="5">
    <location>
        <begin position="148"/>
        <end position="157"/>
    </location>
</feature>
<dbReference type="Gene3D" id="4.10.1000.10">
    <property type="entry name" value="Zinc finger, CCCH-type"/>
    <property type="match status" value="1"/>
</dbReference>
<feature type="compositionally biased region" description="Low complexity" evidence="5">
    <location>
        <begin position="942"/>
        <end position="997"/>
    </location>
</feature>
<evidence type="ECO:0000256" key="5">
    <source>
        <dbReference type="SAM" id="MobiDB-lite"/>
    </source>
</evidence>
<feature type="zinc finger region" description="C3H1-type" evidence="4">
    <location>
        <begin position="1081"/>
        <end position="1108"/>
    </location>
</feature>
<proteinExistence type="predicted"/>
<dbReference type="GO" id="GO:0008270">
    <property type="term" value="F:zinc ion binding"/>
    <property type="evidence" value="ECO:0007669"/>
    <property type="project" value="UniProtKB-KW"/>
</dbReference>
<evidence type="ECO:0000313" key="8">
    <source>
        <dbReference type="Proteomes" id="UP000281245"/>
    </source>
</evidence>
<keyword evidence="3 4" id="KW-0862">Zinc</keyword>
<gene>
    <name evidence="7" type="ORF">D0869_15637</name>
</gene>
<comment type="caution">
    <text evidence="7">The sequence shown here is derived from an EMBL/GenBank/DDBJ whole genome shotgun (WGS) entry which is preliminary data.</text>
</comment>
<feature type="compositionally biased region" description="Polar residues" evidence="5">
    <location>
        <begin position="1014"/>
        <end position="1032"/>
    </location>
</feature>
<dbReference type="VEuPathDB" id="FungiDB:BTJ68_09560"/>
<feature type="compositionally biased region" description="Basic and acidic residues" evidence="5">
    <location>
        <begin position="692"/>
        <end position="715"/>
    </location>
</feature>
<feature type="compositionally biased region" description="Polar residues" evidence="5">
    <location>
        <begin position="589"/>
        <end position="598"/>
    </location>
</feature>
<evidence type="ECO:0000256" key="2">
    <source>
        <dbReference type="ARBA" id="ARBA00022771"/>
    </source>
</evidence>
<accession>A0A3M6VYX4</accession>
<feature type="compositionally biased region" description="Low complexity" evidence="5">
    <location>
        <begin position="668"/>
        <end position="684"/>
    </location>
</feature>
<feature type="compositionally biased region" description="Basic and acidic residues" evidence="5">
    <location>
        <begin position="752"/>
        <end position="761"/>
    </location>
</feature>
<feature type="region of interest" description="Disordered" evidence="5">
    <location>
        <begin position="523"/>
        <end position="811"/>
    </location>
</feature>
<reference evidence="7 8" key="1">
    <citation type="journal article" date="2018" name="BMC Genomics">
        <title>Genomic evidence for intraspecific hybridization in a clonal and extremely halotolerant yeast.</title>
        <authorList>
            <person name="Gostincar C."/>
            <person name="Stajich J.E."/>
            <person name="Zupancic J."/>
            <person name="Zalar P."/>
            <person name="Gunde-Cimerman N."/>
        </authorList>
    </citation>
    <scope>NUCLEOTIDE SEQUENCE [LARGE SCALE GENOMIC DNA]</scope>
    <source>
        <strain evidence="7 8">EXF-6656</strain>
    </source>
</reference>
<feature type="region of interest" description="Disordered" evidence="5">
    <location>
        <begin position="297"/>
        <end position="350"/>
    </location>
</feature>
<feature type="compositionally biased region" description="Low complexity" evidence="5">
    <location>
        <begin position="920"/>
        <end position="934"/>
    </location>
</feature>
<feature type="compositionally biased region" description="Polar residues" evidence="5">
    <location>
        <begin position="627"/>
        <end position="641"/>
    </location>
</feature>
<sequence length="1109" mass="120844">MDHQLPQNNNGFDTLFGDGQQYHAYNNDFLNGSDQSFNNSNWDLNAGAGFNQSRGQPALPTTWQSNADHLSTAASNTNPQIAQYAYARGMSNSPAPFHQSPYGGFPPQQRAPQQFPQAQYDPALFHASTPNPGFSGNHAPYANPPPQTLSTIAPQALQQQQQQQQQQQVRPSSTPTNNYAGLSYPQNAFPRPVVARPPPSANVNQPALVASIPKGQDAGFYSTVSYDDMARATNSERMGAFVNIGRQPLEWPANRTTTLPAFVPRKPKNELRKLAGNDASLFARIGKKFVKKQGAIGGLAGMKGPGSPQIKYEGETSSSEESSDDDDSSYTSDEEQEGSPLPNRRPEGIREAVEYDTIKALWRPKRKPVGGEQIKKGMGEFWEVVKTIRDRWKTDSSALQQAEEKKKIGELPLLKSRVKDQRDMMETALKTALKHGHRSIVELMGENASLIFVCYQFLLDRFKAEDLNGQLSRAILELLALFTTLSNATLEKTHLVKVLPRYVKMGDAKTAGYAKRITANAANATKEKEKAANAPPSKPATDGKTTSASPPPQKKAEPEPVAGIKRSASTAGDGGAQKKVALGAPKPNGASTASKPNGTTTLKKTTTTGDVAKPATTSTAPATKTKQVTAKPSNFFSTLQSAKKPGTSIKTGAPAQATGTKPTEKRTTSSTASTAKPASTFSFAETMANLSKPKEEKPAPKPEKEAPPETPEQKAKRLRKEARRQLHVRFADSEDLVQVRYFTHDPEEELGHEDSQMRDVSDAGGEGRALKQHQDQMDVDEEDDDGEKGEGKEQSLINFKEPSPIDFSDIDAEDRQRNYIKFGGELQPESPERAAREQYEANTLIVFYTDEKDIPPDPSEPADPYNGEETAIDRKDFGLPEAQYLERARQKKASGTTQPYANPQQAQSGYGLAQYFASRQQQPPQSQTPPAHAQAPPPPQQATPQFDLQSLLSNLQNVLPQQQSQPQQAPPLNQFDAAAAAPAQQPQQQQFPQAQPQSTDSGQHIDLSAILAAMSNQNVTSQQPGAPSSTMPMFTPAAGGFPPQQNQQQQQSAGGGSGAGNGSEPPQQQKRWRDQGDKNKFFKTKVCKYWQEGRCMKGDGCTYLHEETA</sequence>
<dbReference type="InterPro" id="IPR036855">
    <property type="entry name" value="Znf_CCCH_sf"/>
</dbReference>
<evidence type="ECO:0000256" key="4">
    <source>
        <dbReference type="PROSITE-ProRule" id="PRU00723"/>
    </source>
</evidence>
<feature type="region of interest" description="Disordered" evidence="5">
    <location>
        <begin position="848"/>
        <end position="1078"/>
    </location>
</feature>
<feature type="compositionally biased region" description="Low complexity" evidence="5">
    <location>
        <begin position="599"/>
        <end position="626"/>
    </location>
</feature>
<feature type="compositionally biased region" description="Polar residues" evidence="5">
    <location>
        <begin position="169"/>
        <end position="186"/>
    </location>
</feature>
<name>A0A3M6VYX4_HORWE</name>
<protein>
    <recommendedName>
        <fullName evidence="6">C3H1-type domain-containing protein</fullName>
    </recommendedName>
</protein>
<dbReference type="Proteomes" id="UP000281245">
    <property type="component" value="Unassembled WGS sequence"/>
</dbReference>
<dbReference type="AlphaFoldDB" id="A0A3M6VYX4"/>
<feature type="domain" description="C3H1-type" evidence="6">
    <location>
        <begin position="1081"/>
        <end position="1108"/>
    </location>
</feature>
<dbReference type="OrthoDB" id="4347at2759"/>
<keyword evidence="2 4" id="KW-0863">Zinc-finger</keyword>
<dbReference type="PROSITE" id="PS50103">
    <property type="entry name" value="ZF_C3H1"/>
    <property type="match status" value="1"/>
</dbReference>
<dbReference type="SUPFAM" id="SSF90229">
    <property type="entry name" value="CCCH zinc finger"/>
    <property type="match status" value="1"/>
</dbReference>
<feature type="compositionally biased region" description="Basic and acidic residues" evidence="5">
    <location>
        <begin position="871"/>
        <end position="888"/>
    </location>
</feature>
<evidence type="ECO:0000256" key="3">
    <source>
        <dbReference type="ARBA" id="ARBA00022833"/>
    </source>
</evidence>
<dbReference type="InterPro" id="IPR000571">
    <property type="entry name" value="Znf_CCCH"/>
</dbReference>
<feature type="compositionally biased region" description="Basic residues" evidence="5">
    <location>
        <begin position="716"/>
        <end position="727"/>
    </location>
</feature>
<evidence type="ECO:0000256" key="1">
    <source>
        <dbReference type="ARBA" id="ARBA00022723"/>
    </source>
</evidence>
<feature type="compositionally biased region" description="Acidic residues" evidence="5">
    <location>
        <begin position="777"/>
        <end position="787"/>
    </location>
</feature>
<evidence type="ECO:0000313" key="7">
    <source>
        <dbReference type="EMBL" id="RMX71435.1"/>
    </source>
</evidence>
<dbReference type="SMART" id="SM00356">
    <property type="entry name" value="ZnF_C3H1"/>
    <property type="match status" value="1"/>
</dbReference>